<organism evidence="1 2">
    <name type="scientific">Ordospora colligata OC4</name>
    <dbReference type="NCBI Taxonomy" id="1354746"/>
    <lineage>
        <taxon>Eukaryota</taxon>
        <taxon>Fungi</taxon>
        <taxon>Fungi incertae sedis</taxon>
        <taxon>Microsporidia</taxon>
        <taxon>Ordosporidae</taxon>
        <taxon>Ordospora</taxon>
    </lineage>
</organism>
<dbReference type="HOGENOM" id="CLU_434758_0_0_1"/>
<dbReference type="RefSeq" id="XP_014564211.1">
    <property type="nucleotide sequence ID" value="XM_014708725.1"/>
</dbReference>
<reference evidence="1 2" key="1">
    <citation type="journal article" date="2014" name="MBio">
        <title>The Ordospora colligata genome; evolution of extreme reduction in microsporidia and host-to-parasite horizontal gene transfer.</title>
        <authorList>
            <person name="Pombert J.-F."/>
            <person name="Haag K.L."/>
            <person name="Beidas S."/>
            <person name="Ebert D."/>
            <person name="Keeling P.J."/>
        </authorList>
    </citation>
    <scope>NUCLEOTIDE SEQUENCE [LARGE SCALE GENOMIC DNA]</scope>
    <source>
        <strain evidence="1 2">OC4</strain>
    </source>
</reference>
<proteinExistence type="predicted"/>
<name>A0A0B2ULL8_9MICR</name>
<dbReference type="EMBL" id="JOKQ01000002">
    <property type="protein sequence ID" value="KHN70169.1"/>
    <property type="molecule type" value="Genomic_DNA"/>
</dbReference>
<evidence type="ECO:0000313" key="1">
    <source>
        <dbReference type="EMBL" id="KHN70169.1"/>
    </source>
</evidence>
<keyword evidence="2" id="KW-1185">Reference proteome</keyword>
<dbReference type="InParanoid" id="A0A0B2ULL8"/>
<dbReference type="VEuPathDB" id="MicrosporidiaDB:M896_020030"/>
<dbReference type="SUPFAM" id="SSF50978">
    <property type="entry name" value="WD40 repeat-like"/>
    <property type="match status" value="1"/>
</dbReference>
<sequence>MNICRNKEFVNVIDNGFLLVMDIITLTIIHRKEYGAGTVIACSEEHVFVGTGTGILIMIDLLSMNEAIVFKSSTPITAVFYLDGSLYCGNEDGVIQIYGLTEESDVNNSSVPLSSMRSEIDEMNSVHTVQRIRLIKEIKHSAPVRMICSDGVEFFVADMRNKITMYPSNKVYDIVRPSLVYKNYVFASERNMLYCKTRNAFSTYLVVDGKICEYVFSENGGVLFVRCGEEVSVFDFNSKDVVKRMRFSGMFVYDDDRNRILRYEAGVMVSVDDVLDRKYESMNDVVFRSDEIVEKKVRVDGIEEDAERVYYVYEEGKKSKRKREWIDSVEYTDHKSVSLYCDATVEERKELNMMRMNVGSNEVYESSSVNGCGSVQEGCIQGINTNEGLLLCYNTQGYMICVRNGNIHRIEVSYHDITRRKIEIDNNSGYTHGGFCGDSVAIGNGSMVFYIGPDMKWEKKIASRAICVSDSMIVALEDEIRIFDYTGNEIFNCLIPNVHMICCHGTTIAVFGDDLIIIELFERTSRHMLPCAVSFACFDEFGRLFYVMNKKMYCLYKGLAVKMCDISMDVLTVFKKKMVLLSRSKRLFPSPHVEYAEVNVPWYIEHDERISMQKMKTNEIYNNEVNKNMIINTSEVYNKETDMQMINITEINNKETNMQIIKTTEVNNKENTEHNSQHIDAKICQNGNLLNVNIKQDINQASKRYNPFK</sequence>
<dbReference type="AlphaFoldDB" id="A0A0B2ULL8"/>
<dbReference type="Proteomes" id="UP000031056">
    <property type="component" value="Unassembled WGS sequence"/>
</dbReference>
<comment type="caution">
    <text evidence="1">The sequence shown here is derived from an EMBL/GenBank/DDBJ whole genome shotgun (WGS) entry which is preliminary data.</text>
</comment>
<protein>
    <submittedName>
        <fullName evidence="1">Uncharacterized protein</fullName>
    </submittedName>
</protein>
<evidence type="ECO:0000313" key="2">
    <source>
        <dbReference type="Proteomes" id="UP000031056"/>
    </source>
</evidence>
<dbReference type="InterPro" id="IPR036322">
    <property type="entry name" value="WD40_repeat_dom_sf"/>
</dbReference>
<dbReference type="OrthoDB" id="2190823at2759"/>
<dbReference type="GeneID" id="26261098"/>
<gene>
    <name evidence="1" type="ORF">M896_020030</name>
</gene>
<accession>A0A0B2ULL8</accession>